<dbReference type="InterPro" id="IPR036388">
    <property type="entry name" value="WH-like_DNA-bd_sf"/>
</dbReference>
<gene>
    <name evidence="7" type="ORF">NSE01_00090</name>
</gene>
<dbReference type="InterPro" id="IPR007627">
    <property type="entry name" value="RNA_pol_sigma70_r2"/>
</dbReference>
<proteinExistence type="inferred from homology"/>
<accession>A0A512AER5</accession>
<evidence type="ECO:0000256" key="4">
    <source>
        <dbReference type="ARBA" id="ARBA00023163"/>
    </source>
</evidence>
<comment type="similarity">
    <text evidence="1">Belongs to the sigma-70 factor family. ECF subfamily.</text>
</comment>
<keyword evidence="8" id="KW-1185">Reference proteome</keyword>
<dbReference type="GO" id="GO:0006352">
    <property type="term" value="P:DNA-templated transcription initiation"/>
    <property type="evidence" value="ECO:0007669"/>
    <property type="project" value="InterPro"/>
</dbReference>
<feature type="domain" description="RNA polymerase sigma factor 70 region 4 type 2" evidence="6">
    <location>
        <begin position="67"/>
        <end position="118"/>
    </location>
</feature>
<dbReference type="AlphaFoldDB" id="A0A512AER5"/>
<dbReference type="SUPFAM" id="SSF88946">
    <property type="entry name" value="Sigma2 domain of RNA polymerase sigma factors"/>
    <property type="match status" value="1"/>
</dbReference>
<dbReference type="SUPFAM" id="SSF88659">
    <property type="entry name" value="Sigma3 and sigma4 domains of RNA polymerase sigma factors"/>
    <property type="match status" value="1"/>
</dbReference>
<evidence type="ECO:0008006" key="9">
    <source>
        <dbReference type="Google" id="ProtNLM"/>
    </source>
</evidence>
<evidence type="ECO:0000259" key="6">
    <source>
        <dbReference type="Pfam" id="PF08281"/>
    </source>
</evidence>
<evidence type="ECO:0000259" key="5">
    <source>
        <dbReference type="Pfam" id="PF04542"/>
    </source>
</evidence>
<dbReference type="Pfam" id="PF04542">
    <property type="entry name" value="Sigma70_r2"/>
    <property type="match status" value="1"/>
</dbReference>
<evidence type="ECO:0000313" key="8">
    <source>
        <dbReference type="Proteomes" id="UP000321464"/>
    </source>
</evidence>
<comment type="caution">
    <text evidence="7">The sequence shown here is derived from an EMBL/GenBank/DDBJ whole genome shotgun (WGS) entry which is preliminary data.</text>
</comment>
<sequence>MQDAFERALKAIDQCRGDPRAWLFAILRNCHHDWARAHARAATNGSDDELAEFAAPDDQHSLAEMADLRQMIEALPEPFREALVLRELEELTYRDIAAVTSAPIGTVMSRLARARQMLGVLLRDEGTPDKKRGEA</sequence>
<reference evidence="7 8" key="1">
    <citation type="submission" date="2019-07" db="EMBL/GenBank/DDBJ databases">
        <title>Whole genome shotgun sequence of Novosphingobium sediminis NBRC 106119.</title>
        <authorList>
            <person name="Hosoyama A."/>
            <person name="Uohara A."/>
            <person name="Ohji S."/>
            <person name="Ichikawa N."/>
        </authorList>
    </citation>
    <scope>NUCLEOTIDE SEQUENCE [LARGE SCALE GENOMIC DNA]</scope>
    <source>
        <strain evidence="7 8">NBRC 106119</strain>
    </source>
</reference>
<dbReference type="InterPro" id="IPR039425">
    <property type="entry name" value="RNA_pol_sigma-70-like"/>
</dbReference>
<dbReference type="InterPro" id="IPR013249">
    <property type="entry name" value="RNA_pol_sigma70_r4_t2"/>
</dbReference>
<dbReference type="CDD" id="cd06171">
    <property type="entry name" value="Sigma70_r4"/>
    <property type="match status" value="1"/>
</dbReference>
<dbReference type="Gene3D" id="1.10.10.10">
    <property type="entry name" value="Winged helix-like DNA-binding domain superfamily/Winged helix DNA-binding domain"/>
    <property type="match status" value="1"/>
</dbReference>
<dbReference type="EMBL" id="BJYR01000001">
    <property type="protein sequence ID" value="GEN98176.1"/>
    <property type="molecule type" value="Genomic_DNA"/>
</dbReference>
<dbReference type="GO" id="GO:0016987">
    <property type="term" value="F:sigma factor activity"/>
    <property type="evidence" value="ECO:0007669"/>
    <property type="project" value="UniProtKB-KW"/>
</dbReference>
<keyword evidence="3" id="KW-0731">Sigma factor</keyword>
<dbReference type="Gene3D" id="1.10.1740.10">
    <property type="match status" value="1"/>
</dbReference>
<protein>
    <recommendedName>
        <fullName evidence="9">RNA polymerase sigma factor</fullName>
    </recommendedName>
</protein>
<dbReference type="Proteomes" id="UP000321464">
    <property type="component" value="Unassembled WGS sequence"/>
</dbReference>
<dbReference type="Pfam" id="PF08281">
    <property type="entry name" value="Sigma70_r4_2"/>
    <property type="match status" value="1"/>
</dbReference>
<dbReference type="InterPro" id="IPR013325">
    <property type="entry name" value="RNA_pol_sigma_r2"/>
</dbReference>
<feature type="domain" description="RNA polymerase sigma-70 region 2" evidence="5">
    <location>
        <begin position="1"/>
        <end position="40"/>
    </location>
</feature>
<keyword evidence="2" id="KW-0805">Transcription regulation</keyword>
<dbReference type="PANTHER" id="PTHR43133:SF25">
    <property type="entry name" value="RNA POLYMERASE SIGMA FACTOR RFAY-RELATED"/>
    <property type="match status" value="1"/>
</dbReference>
<dbReference type="GO" id="GO:0003677">
    <property type="term" value="F:DNA binding"/>
    <property type="evidence" value="ECO:0007669"/>
    <property type="project" value="InterPro"/>
</dbReference>
<evidence type="ECO:0000256" key="3">
    <source>
        <dbReference type="ARBA" id="ARBA00023082"/>
    </source>
</evidence>
<evidence type="ECO:0000256" key="1">
    <source>
        <dbReference type="ARBA" id="ARBA00010641"/>
    </source>
</evidence>
<dbReference type="PANTHER" id="PTHR43133">
    <property type="entry name" value="RNA POLYMERASE ECF-TYPE SIGMA FACTO"/>
    <property type="match status" value="1"/>
</dbReference>
<organism evidence="7 8">
    <name type="scientific">Novosphingobium sediminis</name>
    <dbReference type="NCBI Taxonomy" id="707214"/>
    <lineage>
        <taxon>Bacteria</taxon>
        <taxon>Pseudomonadati</taxon>
        <taxon>Pseudomonadota</taxon>
        <taxon>Alphaproteobacteria</taxon>
        <taxon>Sphingomonadales</taxon>
        <taxon>Sphingomonadaceae</taxon>
        <taxon>Novosphingobium</taxon>
    </lineage>
</organism>
<dbReference type="NCBIfam" id="TIGR02937">
    <property type="entry name" value="sigma70-ECF"/>
    <property type="match status" value="1"/>
</dbReference>
<evidence type="ECO:0000313" key="7">
    <source>
        <dbReference type="EMBL" id="GEN98176.1"/>
    </source>
</evidence>
<keyword evidence="4" id="KW-0804">Transcription</keyword>
<evidence type="ECO:0000256" key="2">
    <source>
        <dbReference type="ARBA" id="ARBA00023015"/>
    </source>
</evidence>
<dbReference type="InterPro" id="IPR013324">
    <property type="entry name" value="RNA_pol_sigma_r3/r4-like"/>
</dbReference>
<name>A0A512AER5_9SPHN</name>
<dbReference type="InterPro" id="IPR014284">
    <property type="entry name" value="RNA_pol_sigma-70_dom"/>
</dbReference>